<name>A6JJ82_RAT</name>
<protein>
    <submittedName>
        <fullName evidence="1">RCG43628</fullName>
    </submittedName>
</protein>
<dbReference type="AlphaFoldDB" id="A6JJ82"/>
<sequence length="55" mass="5890">MNNASGSSGLKDEMPHCCAQCGSVGRQPHEVAQICRLRPFTVLPAPTPHPRPLVP</sequence>
<dbReference type="EMBL" id="CH473987">
    <property type="protein sequence ID" value="EDM18650.1"/>
    <property type="molecule type" value="Genomic_DNA"/>
</dbReference>
<reference evidence="1 2" key="1">
    <citation type="submission" date="2005-09" db="EMBL/GenBank/DDBJ databases">
        <authorList>
            <person name="Mural R.J."/>
            <person name="Li P.W."/>
            <person name="Adams M.D."/>
            <person name="Amanatides P.G."/>
            <person name="Baden-Tillson H."/>
            <person name="Barnstead M."/>
            <person name="Chin S.H."/>
            <person name="Dew I."/>
            <person name="Evans C.A."/>
            <person name="Ferriera S."/>
            <person name="Flanigan M."/>
            <person name="Fosler C."/>
            <person name="Glodek A."/>
            <person name="Gu Z."/>
            <person name="Holt R.A."/>
            <person name="Jennings D."/>
            <person name="Kraft C.L."/>
            <person name="Lu F."/>
            <person name="Nguyen T."/>
            <person name="Nusskern D.R."/>
            <person name="Pfannkoch C.M."/>
            <person name="Sitter C."/>
            <person name="Sutton G.G."/>
            <person name="Venter J.C."/>
            <person name="Wang Z."/>
            <person name="Woodage T."/>
            <person name="Zheng X.H."/>
            <person name="Zhong F."/>
        </authorList>
    </citation>
    <scope>NUCLEOTIDE SEQUENCE [LARGE SCALE GENOMIC DNA]</scope>
    <source>
        <strain>BN</strain>
        <strain evidence="2">Sprague-Dawley</strain>
    </source>
</reference>
<accession>A6JJ82</accession>
<evidence type="ECO:0000313" key="1">
    <source>
        <dbReference type="EMBL" id="EDM18650.1"/>
    </source>
</evidence>
<gene>
    <name evidence="1" type="ORF">rCG_43628</name>
</gene>
<proteinExistence type="predicted"/>
<evidence type="ECO:0000313" key="2">
    <source>
        <dbReference type="Proteomes" id="UP000234681"/>
    </source>
</evidence>
<organism evidence="1 2">
    <name type="scientific">Rattus norvegicus</name>
    <name type="common">Rat</name>
    <dbReference type="NCBI Taxonomy" id="10116"/>
    <lineage>
        <taxon>Eukaryota</taxon>
        <taxon>Metazoa</taxon>
        <taxon>Chordata</taxon>
        <taxon>Craniata</taxon>
        <taxon>Vertebrata</taxon>
        <taxon>Euteleostomi</taxon>
        <taxon>Mammalia</taxon>
        <taxon>Eutheria</taxon>
        <taxon>Euarchontoglires</taxon>
        <taxon>Glires</taxon>
        <taxon>Rodentia</taxon>
        <taxon>Myomorpha</taxon>
        <taxon>Muroidea</taxon>
        <taxon>Muridae</taxon>
        <taxon>Murinae</taxon>
        <taxon>Rattus</taxon>
    </lineage>
</organism>
<dbReference type="Proteomes" id="UP000234681">
    <property type="component" value="Chromosome 9"/>
</dbReference>